<comment type="caution">
    <text evidence="1">The sequence shown here is derived from an EMBL/GenBank/DDBJ whole genome shotgun (WGS) entry which is preliminary data.</text>
</comment>
<dbReference type="AlphaFoldDB" id="A0AAV1X9V8"/>
<protein>
    <recommendedName>
        <fullName evidence="3">Copia protein</fullName>
    </recommendedName>
</protein>
<dbReference type="SUPFAM" id="SSF56672">
    <property type="entry name" value="DNA/RNA polymerases"/>
    <property type="match status" value="1"/>
</dbReference>
<dbReference type="PANTHER" id="PTHR11439">
    <property type="entry name" value="GAG-POL-RELATED RETROTRANSPOSON"/>
    <property type="match status" value="1"/>
</dbReference>
<proteinExistence type="predicted"/>
<dbReference type="CDD" id="cd09272">
    <property type="entry name" value="RNase_HI_RT_Ty1"/>
    <property type="match status" value="1"/>
</dbReference>
<evidence type="ECO:0008006" key="3">
    <source>
        <dbReference type="Google" id="ProtNLM"/>
    </source>
</evidence>
<keyword evidence="2" id="KW-1185">Reference proteome</keyword>
<reference evidence="1 2" key="1">
    <citation type="submission" date="2024-03" db="EMBL/GenBank/DDBJ databases">
        <authorList>
            <person name="Martinez-Hernandez J."/>
        </authorList>
    </citation>
    <scope>NUCLEOTIDE SEQUENCE [LARGE SCALE GENOMIC DNA]</scope>
</reference>
<dbReference type="InterPro" id="IPR043502">
    <property type="entry name" value="DNA/RNA_pol_sf"/>
</dbReference>
<sequence>MTKTTPLHQNDSTGFHDPLLYRQLVGRLLYLTNTRPDLSFAIQQLSQFMASPTINHYKAMTRIFRYIKSCPGQGLFYPSTSSIQIKGFTDSDWATCPDTRKSISGYCMFLGDSLVSWKSKKQHTVSRSSSEAEYRALAVASCEVQWLTYLLHDFLVSFKQPALLYCDSNSARYIAANAVFHERTKHIEIDCHVTRERLQNKLFHLLPIDTHEQVADILTKALEPSVFCHLLSKLGVINIYSPA</sequence>
<dbReference type="Proteomes" id="UP001497480">
    <property type="component" value="Unassembled WGS sequence"/>
</dbReference>
<accession>A0AAV1X9V8</accession>
<evidence type="ECO:0000313" key="1">
    <source>
        <dbReference type="EMBL" id="CAL0318541.1"/>
    </source>
</evidence>
<gene>
    <name evidence="1" type="ORF">LLUT_LOCUS19601</name>
</gene>
<organism evidence="1 2">
    <name type="scientific">Lupinus luteus</name>
    <name type="common">European yellow lupine</name>
    <dbReference type="NCBI Taxonomy" id="3873"/>
    <lineage>
        <taxon>Eukaryota</taxon>
        <taxon>Viridiplantae</taxon>
        <taxon>Streptophyta</taxon>
        <taxon>Embryophyta</taxon>
        <taxon>Tracheophyta</taxon>
        <taxon>Spermatophyta</taxon>
        <taxon>Magnoliopsida</taxon>
        <taxon>eudicotyledons</taxon>
        <taxon>Gunneridae</taxon>
        <taxon>Pentapetalae</taxon>
        <taxon>rosids</taxon>
        <taxon>fabids</taxon>
        <taxon>Fabales</taxon>
        <taxon>Fabaceae</taxon>
        <taxon>Papilionoideae</taxon>
        <taxon>50 kb inversion clade</taxon>
        <taxon>genistoids sensu lato</taxon>
        <taxon>core genistoids</taxon>
        <taxon>Genisteae</taxon>
        <taxon>Lupinus</taxon>
    </lineage>
</organism>
<dbReference type="PANTHER" id="PTHR11439:SF498">
    <property type="entry name" value="DNAK FAMILY PROTEIN"/>
    <property type="match status" value="1"/>
</dbReference>
<evidence type="ECO:0000313" key="2">
    <source>
        <dbReference type="Proteomes" id="UP001497480"/>
    </source>
</evidence>
<name>A0AAV1X9V8_LUPLU</name>
<dbReference type="EMBL" id="CAXHTB010000013">
    <property type="protein sequence ID" value="CAL0318541.1"/>
    <property type="molecule type" value="Genomic_DNA"/>
</dbReference>